<dbReference type="InterPro" id="IPR001173">
    <property type="entry name" value="Glyco_trans_2-like"/>
</dbReference>
<dbReference type="Proteomes" id="UP000189177">
    <property type="component" value="Unassembled WGS sequence"/>
</dbReference>
<dbReference type="PANTHER" id="PTHR43685:SF11">
    <property type="entry name" value="GLYCOSYLTRANSFERASE TAGX-RELATED"/>
    <property type="match status" value="1"/>
</dbReference>
<evidence type="ECO:0000259" key="1">
    <source>
        <dbReference type="Pfam" id="PF00535"/>
    </source>
</evidence>
<protein>
    <recommendedName>
        <fullName evidence="1">Glycosyltransferase 2-like domain-containing protein</fullName>
    </recommendedName>
</protein>
<dbReference type="PANTHER" id="PTHR43685">
    <property type="entry name" value="GLYCOSYLTRANSFERASE"/>
    <property type="match status" value="1"/>
</dbReference>
<dbReference type="STRING" id="252474.B1A74_00325"/>
<evidence type="ECO:0000313" key="2">
    <source>
        <dbReference type="EMBL" id="OOC11452.1"/>
    </source>
</evidence>
<dbReference type="SUPFAM" id="SSF53448">
    <property type="entry name" value="Nucleotide-diphospho-sugar transferases"/>
    <property type="match status" value="1"/>
</dbReference>
<evidence type="ECO:0000313" key="3">
    <source>
        <dbReference type="Proteomes" id="UP000189177"/>
    </source>
</evidence>
<feature type="domain" description="Glycosyltransferase 2-like" evidence="1">
    <location>
        <begin position="24"/>
        <end position="176"/>
    </location>
</feature>
<comment type="caution">
    <text evidence="2">The sequence shown here is derived from an EMBL/GenBank/DDBJ whole genome shotgun (WGS) entry which is preliminary data.</text>
</comment>
<dbReference type="Gene3D" id="3.90.550.10">
    <property type="entry name" value="Spore Coat Polysaccharide Biosynthesis Protein SpsA, Chain A"/>
    <property type="match status" value="1"/>
</dbReference>
<sequence>MNSPVAHTLLTSDRPPLTDHPCVSVIVPACNCAVYLEEALQSVMDQGHEAIEILVIDDGSSDHTRQVAARFDGPVRLLETARASSGAGASRNVGLREAKGELIAYLDGDDVWLPGKLQAQIRCLRNHPESAMVASNFIRWYPDDSGQWSSPNRHAAATQAQDSDALDPERSGWIYHRLLLDTMVWTGTVLMRRELADMVGEFREDLRLAQDYDYWIRASRLTPILTLARPYALYRRHAESATRRWAPVNYALMVLESAIARWGRVGPDGSAITPEELRHRRFRLHFAMGYNLFWNGQKAAAAPSFIGAWRARPGHVRTALYAILASGVRSGRFLLPGAGRSDSTTGASR</sequence>
<dbReference type="InterPro" id="IPR029044">
    <property type="entry name" value="Nucleotide-diphossugar_trans"/>
</dbReference>
<keyword evidence="3" id="KW-1185">Reference proteome</keyword>
<name>A0A1V3A2A8_9GAMM</name>
<gene>
    <name evidence="2" type="ORF">B1A74_00325</name>
</gene>
<reference evidence="2 3" key="1">
    <citation type="submission" date="2017-02" db="EMBL/GenBank/DDBJ databases">
        <title>Genomic diversity within the haloalkaliphilic genus Thioalkalivibrio.</title>
        <authorList>
            <person name="Ahn A.-C."/>
            <person name="Meier-Kolthoff J."/>
            <person name="Overmars L."/>
            <person name="Richter M."/>
            <person name="Woyke T."/>
            <person name="Sorokin D.Y."/>
            <person name="Muyzer G."/>
        </authorList>
    </citation>
    <scope>NUCLEOTIDE SEQUENCE [LARGE SCALE GENOMIC DNA]</scope>
    <source>
        <strain evidence="2 3">HL17</strain>
    </source>
</reference>
<dbReference type="OrthoDB" id="9805612at2"/>
<dbReference type="InterPro" id="IPR050834">
    <property type="entry name" value="Glycosyltransf_2"/>
</dbReference>
<dbReference type="EMBL" id="MUZR01000002">
    <property type="protein sequence ID" value="OOC11452.1"/>
    <property type="molecule type" value="Genomic_DNA"/>
</dbReference>
<proteinExistence type="predicted"/>
<accession>A0A1V3A2A8</accession>
<organism evidence="2 3">
    <name type="scientific">Thioalkalivibrio halophilus</name>
    <dbReference type="NCBI Taxonomy" id="252474"/>
    <lineage>
        <taxon>Bacteria</taxon>
        <taxon>Pseudomonadati</taxon>
        <taxon>Pseudomonadota</taxon>
        <taxon>Gammaproteobacteria</taxon>
        <taxon>Chromatiales</taxon>
        <taxon>Ectothiorhodospiraceae</taxon>
        <taxon>Thioalkalivibrio</taxon>
    </lineage>
</organism>
<dbReference type="Pfam" id="PF00535">
    <property type="entry name" value="Glycos_transf_2"/>
    <property type="match status" value="1"/>
</dbReference>
<dbReference type="AlphaFoldDB" id="A0A1V3A2A8"/>